<sequence length="260" mass="28730">MALTLETIKEDAFVEKFALGNVPREVPKGISKGISSSKNISGIEVRLSRAFIIENKTKPVLFFPGFAKLYLIVTVVSDQGNIVQTLDLKSFAKVGDNEDLPVDKTIYFFKKNDDNESPSQIHILVSVVKSKQALRDVARVLADVKNDKEFGDLVTTMKETIKNANAVDQLSNTLFSVAAIFGKFLGEVDDKPLMTWVQSFTDINGDFDKLGKTTIGRKNNFAALDLSIIIRDTERERAIAKANNLTIEELEIAENGVASQ</sequence>
<accession>A0ABT8R464</accession>
<gene>
    <name evidence="1" type="ORF">Q0590_09440</name>
</gene>
<name>A0ABT8R464_9BACT</name>
<dbReference type="EMBL" id="JAUKPO010000004">
    <property type="protein sequence ID" value="MDO1446471.1"/>
    <property type="molecule type" value="Genomic_DNA"/>
</dbReference>
<comment type="caution">
    <text evidence="1">The sequence shown here is derived from an EMBL/GenBank/DDBJ whole genome shotgun (WGS) entry which is preliminary data.</text>
</comment>
<keyword evidence="2" id="KW-1185">Reference proteome</keyword>
<reference evidence="1" key="1">
    <citation type="submission" date="2023-07" db="EMBL/GenBank/DDBJ databases">
        <title>The genome sequence of Rhodocytophaga aerolata KACC 12507.</title>
        <authorList>
            <person name="Zhang X."/>
        </authorList>
    </citation>
    <scope>NUCLEOTIDE SEQUENCE</scope>
    <source>
        <strain evidence="1">KACC 12507</strain>
    </source>
</reference>
<evidence type="ECO:0000313" key="1">
    <source>
        <dbReference type="EMBL" id="MDO1446471.1"/>
    </source>
</evidence>
<protein>
    <submittedName>
        <fullName evidence="1">Uncharacterized protein</fullName>
    </submittedName>
</protein>
<proteinExistence type="predicted"/>
<organism evidence="1 2">
    <name type="scientific">Rhodocytophaga aerolata</name>
    <dbReference type="NCBI Taxonomy" id="455078"/>
    <lineage>
        <taxon>Bacteria</taxon>
        <taxon>Pseudomonadati</taxon>
        <taxon>Bacteroidota</taxon>
        <taxon>Cytophagia</taxon>
        <taxon>Cytophagales</taxon>
        <taxon>Rhodocytophagaceae</taxon>
        <taxon>Rhodocytophaga</taxon>
    </lineage>
</organism>
<evidence type="ECO:0000313" key="2">
    <source>
        <dbReference type="Proteomes" id="UP001168528"/>
    </source>
</evidence>
<dbReference type="RefSeq" id="WP_302037275.1">
    <property type="nucleotide sequence ID" value="NZ_JAUKPO010000004.1"/>
</dbReference>
<dbReference type="Proteomes" id="UP001168528">
    <property type="component" value="Unassembled WGS sequence"/>
</dbReference>